<proteinExistence type="inferred from homology"/>
<dbReference type="Gene3D" id="3.90.1150.10">
    <property type="entry name" value="Aspartate Aminotransferase, domain 1"/>
    <property type="match status" value="1"/>
</dbReference>
<comment type="similarity">
    <text evidence="8">Belongs to the trans-sulfuration enzymes family.</text>
</comment>
<dbReference type="InterPro" id="IPR015424">
    <property type="entry name" value="PyrdxlP-dep_Trfase"/>
</dbReference>
<dbReference type="CDD" id="cd00614">
    <property type="entry name" value="CGS_like"/>
    <property type="match status" value="1"/>
</dbReference>
<comment type="catalytic activity">
    <reaction evidence="6">
        <text>L-methionine + H2O = methanethiol + 2-oxobutanoate + NH4(+)</text>
        <dbReference type="Rhea" id="RHEA:23800"/>
        <dbReference type="ChEBI" id="CHEBI:15377"/>
        <dbReference type="ChEBI" id="CHEBI:16007"/>
        <dbReference type="ChEBI" id="CHEBI:16763"/>
        <dbReference type="ChEBI" id="CHEBI:28938"/>
        <dbReference type="ChEBI" id="CHEBI:57844"/>
        <dbReference type="EC" id="4.4.1.11"/>
    </reaction>
    <physiologicalReaction direction="left-to-right" evidence="6">
        <dbReference type="Rhea" id="RHEA:23801"/>
    </physiologicalReaction>
</comment>
<gene>
    <name evidence="9" type="ORF">GH723_08080</name>
</gene>
<dbReference type="RefSeq" id="WP_153759175.1">
    <property type="nucleotide sequence ID" value="NZ_CP045851.1"/>
</dbReference>
<evidence type="ECO:0000256" key="2">
    <source>
        <dbReference type="ARBA" id="ARBA00022898"/>
    </source>
</evidence>
<dbReference type="Proteomes" id="UP000334019">
    <property type="component" value="Chromosome"/>
</dbReference>
<accession>A0A5Q2RLV8</accession>
<dbReference type="FunFam" id="3.40.640.10:FF:000046">
    <property type="entry name" value="Cystathionine gamma-lyase"/>
    <property type="match status" value="1"/>
</dbReference>
<evidence type="ECO:0000256" key="5">
    <source>
        <dbReference type="ARBA" id="ARBA00048780"/>
    </source>
</evidence>
<evidence type="ECO:0000256" key="4">
    <source>
        <dbReference type="ARBA" id="ARBA00047199"/>
    </source>
</evidence>
<sequence length="398" mass="41472">MAETPDPSRQHLETRAIRAGRSDDDPALAPTLVPSTTFVTPTVEEGRRRATRIGETRFYSRYGNPTVKAFEDAVADLEGAESARAFSSGMGAVSAVVLGLCSAGDHIVAQRQLYAGTQLLLQAACPRFGIDVTFVDGTQPGAFAEAVRPGKTVLVVAETPANPQLDLVDLAELGAIAGPMTVVDSTFATPLAQRPLEHGVDLVVHSATKALGGHNDASLGVVAGSDELLQWLWGFAVLQGANASPFDAMNGLRGLRTLGVRIERQSATALRVAEALEAHPAVAQVRYPGLPSHPQHELARRQMDVFGGLIAFDLAGGLAAGCRFVESTVVAQLATSLGGPETLVTHPASTTHVSLTPDELEAAGIRPGTIRLSVGLEHADDVIADILAALDGLDAPSA</sequence>
<dbReference type="GO" id="GO:0030170">
    <property type="term" value="F:pyridoxal phosphate binding"/>
    <property type="evidence" value="ECO:0007669"/>
    <property type="project" value="InterPro"/>
</dbReference>
<evidence type="ECO:0000256" key="7">
    <source>
        <dbReference type="PIRSR" id="PIRSR001434-2"/>
    </source>
</evidence>
<comment type="catalytic activity">
    <reaction evidence="5">
        <text>L-homocysteine + H2O = 2-oxobutanoate + hydrogen sulfide + NH4(+) + H(+)</text>
        <dbReference type="Rhea" id="RHEA:14501"/>
        <dbReference type="ChEBI" id="CHEBI:15377"/>
        <dbReference type="ChEBI" id="CHEBI:15378"/>
        <dbReference type="ChEBI" id="CHEBI:16763"/>
        <dbReference type="ChEBI" id="CHEBI:28938"/>
        <dbReference type="ChEBI" id="CHEBI:29919"/>
        <dbReference type="ChEBI" id="CHEBI:58199"/>
        <dbReference type="EC" id="4.4.1.2"/>
    </reaction>
    <physiologicalReaction direction="left-to-right" evidence="5">
        <dbReference type="Rhea" id="RHEA:14502"/>
    </physiologicalReaction>
</comment>
<evidence type="ECO:0000313" key="10">
    <source>
        <dbReference type="Proteomes" id="UP000334019"/>
    </source>
</evidence>
<keyword evidence="2 7" id="KW-0663">Pyridoxal phosphate</keyword>
<evidence type="ECO:0000256" key="8">
    <source>
        <dbReference type="RuleBase" id="RU362118"/>
    </source>
</evidence>
<comment type="cofactor">
    <cofactor evidence="1 8">
        <name>pyridoxal 5'-phosphate</name>
        <dbReference type="ChEBI" id="CHEBI:597326"/>
    </cofactor>
</comment>
<dbReference type="GO" id="GO:0019346">
    <property type="term" value="P:transsulfuration"/>
    <property type="evidence" value="ECO:0007669"/>
    <property type="project" value="InterPro"/>
</dbReference>
<dbReference type="KEGG" id="atq:GH723_08080"/>
<dbReference type="InterPro" id="IPR015422">
    <property type="entry name" value="PyrdxlP-dep_Trfase_small"/>
</dbReference>
<dbReference type="EMBL" id="CP045851">
    <property type="protein sequence ID" value="QGG95067.1"/>
    <property type="molecule type" value="Genomic_DNA"/>
</dbReference>
<dbReference type="Pfam" id="PF01053">
    <property type="entry name" value="Cys_Met_Meta_PP"/>
    <property type="match status" value="1"/>
</dbReference>
<dbReference type="FunFam" id="3.90.1150.10:FF:000033">
    <property type="entry name" value="Cystathionine gamma-synthase"/>
    <property type="match status" value="1"/>
</dbReference>
<name>A0A5Q2RLV8_9ACTN</name>
<dbReference type="GO" id="GO:0005737">
    <property type="term" value="C:cytoplasm"/>
    <property type="evidence" value="ECO:0007669"/>
    <property type="project" value="TreeGrafter"/>
</dbReference>
<dbReference type="AlphaFoldDB" id="A0A5Q2RLV8"/>
<dbReference type="GO" id="GO:0008483">
    <property type="term" value="F:transaminase activity"/>
    <property type="evidence" value="ECO:0007669"/>
    <property type="project" value="UniProtKB-KW"/>
</dbReference>
<protein>
    <recommendedName>
        <fullName evidence="3">homocysteine desulfhydrase</fullName>
        <ecNumber evidence="3">4.4.1.2</ecNumber>
    </recommendedName>
    <alternativeName>
        <fullName evidence="4">Homocysteine desulfhydrase</fullName>
    </alternativeName>
</protein>
<dbReference type="SUPFAM" id="SSF53383">
    <property type="entry name" value="PLP-dependent transferases"/>
    <property type="match status" value="1"/>
</dbReference>
<dbReference type="PIRSF" id="PIRSF001434">
    <property type="entry name" value="CGS"/>
    <property type="match status" value="1"/>
</dbReference>
<dbReference type="GO" id="GO:0018826">
    <property type="term" value="F:methionine gamma-lyase activity"/>
    <property type="evidence" value="ECO:0007669"/>
    <property type="project" value="UniProtKB-EC"/>
</dbReference>
<evidence type="ECO:0000256" key="1">
    <source>
        <dbReference type="ARBA" id="ARBA00001933"/>
    </source>
</evidence>
<dbReference type="Gene3D" id="3.40.640.10">
    <property type="entry name" value="Type I PLP-dependent aspartate aminotransferase-like (Major domain)"/>
    <property type="match status" value="1"/>
</dbReference>
<reference evidence="9 10" key="1">
    <citation type="submission" date="2019-11" db="EMBL/GenBank/DDBJ databases">
        <authorList>
            <person name="He Y."/>
        </authorList>
    </citation>
    <scope>NUCLEOTIDE SEQUENCE [LARGE SCALE GENOMIC DNA]</scope>
    <source>
        <strain evidence="9 10">SCSIO 58843</strain>
    </source>
</reference>
<feature type="modified residue" description="N6-(pyridoxal phosphate)lysine" evidence="7">
    <location>
        <position position="209"/>
    </location>
</feature>
<organism evidence="9 10">
    <name type="scientific">Actinomarinicola tropica</name>
    <dbReference type="NCBI Taxonomy" id="2789776"/>
    <lineage>
        <taxon>Bacteria</taxon>
        <taxon>Bacillati</taxon>
        <taxon>Actinomycetota</taxon>
        <taxon>Acidimicrobiia</taxon>
        <taxon>Acidimicrobiales</taxon>
        <taxon>Iamiaceae</taxon>
        <taxon>Actinomarinicola</taxon>
    </lineage>
</organism>
<dbReference type="InterPro" id="IPR000277">
    <property type="entry name" value="Cys/Met-Metab_PyrdxlP-dep_enz"/>
</dbReference>
<evidence type="ECO:0000256" key="3">
    <source>
        <dbReference type="ARBA" id="ARBA00047175"/>
    </source>
</evidence>
<dbReference type="GO" id="GO:0047982">
    <property type="term" value="F:homocysteine desulfhydrase activity"/>
    <property type="evidence" value="ECO:0007669"/>
    <property type="project" value="UniProtKB-EC"/>
</dbReference>
<keyword evidence="10" id="KW-1185">Reference proteome</keyword>
<dbReference type="PANTHER" id="PTHR11808">
    <property type="entry name" value="TRANS-SULFURATION ENZYME FAMILY MEMBER"/>
    <property type="match status" value="1"/>
</dbReference>
<dbReference type="EC" id="4.4.1.2" evidence="3"/>
<evidence type="ECO:0000313" key="9">
    <source>
        <dbReference type="EMBL" id="QGG95067.1"/>
    </source>
</evidence>
<dbReference type="GO" id="GO:0009086">
    <property type="term" value="P:methionine biosynthetic process"/>
    <property type="evidence" value="ECO:0007669"/>
    <property type="project" value="UniProtKB-ARBA"/>
</dbReference>
<keyword evidence="9" id="KW-0032">Aminotransferase</keyword>
<evidence type="ECO:0000256" key="6">
    <source>
        <dbReference type="ARBA" id="ARBA00052699"/>
    </source>
</evidence>
<keyword evidence="9" id="KW-0808">Transferase</keyword>
<dbReference type="InterPro" id="IPR015421">
    <property type="entry name" value="PyrdxlP-dep_Trfase_major"/>
</dbReference>